<feature type="active site" description="GMP-histidine intermediate" evidence="10">
    <location>
        <position position="388"/>
    </location>
</feature>
<feature type="binding site" evidence="12">
    <location>
        <position position="236"/>
    </location>
    <ligand>
        <name>Mn(2+)</name>
        <dbReference type="ChEBI" id="CHEBI:29035"/>
        <label>2</label>
    </ligand>
</feature>
<comment type="subunit">
    <text evidence="13">Monomer.</text>
</comment>
<gene>
    <name evidence="13" type="primary">rtcB</name>
    <name evidence="14" type="ordered locus">CT0601</name>
</gene>
<evidence type="ECO:0000256" key="2">
    <source>
        <dbReference type="ARBA" id="ARBA00022598"/>
    </source>
</evidence>
<dbReference type="EnsemblBacteria" id="AAM71843">
    <property type="protein sequence ID" value="AAM71843"/>
    <property type="gene ID" value="CT0601"/>
</dbReference>
<dbReference type="InterPro" id="IPR036025">
    <property type="entry name" value="RtcB-like_sf"/>
</dbReference>
<dbReference type="PATRIC" id="fig|194439.7.peg.559"/>
<keyword evidence="6 11" id="KW-0342">GTP-binding</keyword>
<evidence type="ECO:0000313" key="15">
    <source>
        <dbReference type="Proteomes" id="UP000001007"/>
    </source>
</evidence>
<organism evidence="14 15">
    <name type="scientific">Chlorobaculum tepidum (strain ATCC 49652 / DSM 12025 / NBRC 103806 / TLS)</name>
    <name type="common">Chlorobium tepidum</name>
    <dbReference type="NCBI Taxonomy" id="194439"/>
    <lineage>
        <taxon>Bacteria</taxon>
        <taxon>Pseudomonadati</taxon>
        <taxon>Chlorobiota</taxon>
        <taxon>Chlorobiia</taxon>
        <taxon>Chlorobiales</taxon>
        <taxon>Chlorobiaceae</taxon>
        <taxon>Chlorobaculum</taxon>
    </lineage>
</organism>
<keyword evidence="5" id="KW-0692">RNA repair</keyword>
<keyword evidence="3 12" id="KW-0479">Metal-binding</keyword>
<feature type="binding site" evidence="12">
    <location>
        <position position="97"/>
    </location>
    <ligand>
        <name>Mn(2+)</name>
        <dbReference type="ChEBI" id="CHEBI:29035"/>
        <label>1</label>
    </ligand>
</feature>
<dbReference type="GO" id="GO:0003972">
    <property type="term" value="F:RNA ligase (ATP) activity"/>
    <property type="evidence" value="ECO:0007669"/>
    <property type="project" value="TreeGrafter"/>
</dbReference>
<evidence type="ECO:0000313" key="14">
    <source>
        <dbReference type="EMBL" id="AAM71843.1"/>
    </source>
</evidence>
<keyword evidence="4 11" id="KW-0547">Nucleotide-binding</keyword>
<feature type="binding site" evidence="11">
    <location>
        <begin position="388"/>
        <end position="391"/>
    </location>
    <ligand>
        <name>GMP</name>
        <dbReference type="ChEBI" id="CHEBI:58115"/>
    </ligand>
</feature>
<evidence type="ECO:0000256" key="5">
    <source>
        <dbReference type="ARBA" id="ARBA00022800"/>
    </source>
</evidence>
<dbReference type="GO" id="GO:0005525">
    <property type="term" value="F:GTP binding"/>
    <property type="evidence" value="ECO:0007669"/>
    <property type="project" value="UniProtKB-KW"/>
</dbReference>
<dbReference type="PANTHER" id="PTHR11118">
    <property type="entry name" value="RNA-SPLICING LIGASE RTCB HOMOLOG"/>
    <property type="match status" value="1"/>
</dbReference>
<dbReference type="EC" id="6.5.1.-" evidence="13"/>
<feature type="binding site" evidence="11">
    <location>
        <begin position="326"/>
        <end position="327"/>
    </location>
    <ligand>
        <name>GMP</name>
        <dbReference type="ChEBI" id="CHEBI:58115"/>
    </ligand>
</feature>
<evidence type="ECO:0000256" key="7">
    <source>
        <dbReference type="ARBA" id="ARBA00023211"/>
    </source>
</evidence>
<keyword evidence="15" id="KW-1185">Reference proteome</keyword>
<feature type="binding site" evidence="12">
    <location>
        <position position="326"/>
    </location>
    <ligand>
        <name>Mn(2+)</name>
        <dbReference type="ChEBI" id="CHEBI:29035"/>
        <label>2</label>
    </ligand>
</feature>
<evidence type="ECO:0000256" key="6">
    <source>
        <dbReference type="ARBA" id="ARBA00023134"/>
    </source>
</evidence>
<dbReference type="OrthoDB" id="9802323at2"/>
<dbReference type="PROSITE" id="PS01288">
    <property type="entry name" value="UPF0027"/>
    <property type="match status" value="1"/>
</dbReference>
<evidence type="ECO:0000256" key="11">
    <source>
        <dbReference type="PIRSR" id="PIRSR601233-2"/>
    </source>
</evidence>
<reference evidence="14 15" key="1">
    <citation type="journal article" date="2002" name="Proc. Natl. Acad. Sci. U.S.A.">
        <title>The complete genome sequence of Chlorobium tepidum TLS, a photosynthetic, anaerobic, green-sulfur bacterium.</title>
        <authorList>
            <person name="Eisen J.A."/>
            <person name="Nelson K.E."/>
            <person name="Paulsen I.T."/>
            <person name="Heidelberg J.F."/>
            <person name="Wu M."/>
            <person name="Dodson R.J."/>
            <person name="Deboy R."/>
            <person name="Gwinn M.L."/>
            <person name="Nelson W.C."/>
            <person name="Haft D.H."/>
            <person name="Hickey E.K."/>
            <person name="Peterson J.D."/>
            <person name="Durkin A.S."/>
            <person name="Kolonay J.L."/>
            <person name="Yang F."/>
            <person name="Holt I."/>
            <person name="Umayam L.A."/>
            <person name="Mason T."/>
            <person name="Brenner M."/>
            <person name="Shea T.P."/>
            <person name="Parksey D."/>
            <person name="Nierman W.C."/>
            <person name="Feldblyum T.V."/>
            <person name="Hansen C.L."/>
            <person name="Craven M.B."/>
            <person name="Radune D."/>
            <person name="Vamathevan J."/>
            <person name="Khouri H."/>
            <person name="White O."/>
            <person name="Gruber T.M."/>
            <person name="Ketchum K.A."/>
            <person name="Venter J.C."/>
            <person name="Tettelin H."/>
            <person name="Bryant D.A."/>
            <person name="Fraser C.M."/>
        </authorList>
    </citation>
    <scope>NUCLEOTIDE SEQUENCE [LARGE SCALE GENOMIC DNA]</scope>
    <source>
        <strain evidence="15">ATCC 49652 / DSM 12025 / NBRC 103806 / TLS</strain>
    </source>
</reference>
<dbReference type="EMBL" id="AE006470">
    <property type="protein sequence ID" value="AAM71843.1"/>
    <property type="molecule type" value="Genomic_DNA"/>
</dbReference>
<dbReference type="KEGG" id="cte:CT0601"/>
<evidence type="ECO:0000256" key="8">
    <source>
        <dbReference type="ARBA" id="ARBA00047746"/>
    </source>
</evidence>
<dbReference type="STRING" id="194439.CT0601"/>
<accession>Q8KET1</accession>
<feature type="binding site" evidence="11">
    <location>
        <begin position="362"/>
        <end position="365"/>
    </location>
    <ligand>
        <name>GMP</name>
        <dbReference type="ChEBI" id="CHEBI:58115"/>
    </ligand>
</feature>
<evidence type="ECO:0000256" key="13">
    <source>
        <dbReference type="RuleBase" id="RU371113"/>
    </source>
</evidence>
<dbReference type="Proteomes" id="UP000001007">
    <property type="component" value="Chromosome"/>
</dbReference>
<protein>
    <recommendedName>
        <fullName evidence="13">tRNA-splicing ligase RtcB</fullName>
        <ecNumber evidence="13">6.5.1.-</ecNumber>
    </recommendedName>
</protein>
<comment type="similarity">
    <text evidence="1 13">Belongs to the RtcB family.</text>
</comment>
<sequence>MERSAIRQISGWLWEIPRSYRSDMRVPARFYASEAMLEQILADRSLEQLVNVATLPGIVGFALAMPDIHEGYGFPIGGVAAFDPDAGIISPGGIGYDINCGVRLLATSQPFESVREKIPDLVKEIYRQVPSGVGHGNRITFSSKQLEQILRDGAPRMVAFGYGEPEDLGHIESGGVIDVADPSKVSQYAKQRGGDQLGTLGTGNHFVEIDRIDAIFDQEAAVRMGLFEGQIVIQLHTGSRGLGHQIATDYIRVMNRAMPKYGIEVPDRELACAPFCSPEGQEYFSAMSAGANFAWANRQLITWEIRQAWRAVVGDDPLRVVYDVAHNIAKVETHEIDGHRRQLLVHRKGATRAFVGQPVIIPGSMGTASFVLEGGLASMHESFGSSCHGAGRRMSRTKAKHMVQGSQLRQELEAIGVSVQAGSMQGLAEEASAAYKDIGEVVSTVVSAGIARKVVRLVPVGVMKG</sequence>
<keyword evidence="2 13" id="KW-0436">Ligase</keyword>
<dbReference type="PANTHER" id="PTHR11118:SF1">
    <property type="entry name" value="RNA-SPLICING LIGASE RTCB HOMOLOG"/>
    <property type="match status" value="1"/>
</dbReference>
<comment type="catalytic activity">
    <reaction evidence="8">
        <text>a 3'-end 3'-phospho-ribonucleotide-RNA + a 5'-end dephospho-ribonucleoside-RNA + GTP = a ribonucleotidyl-ribonucleotide-RNA + GMP + diphosphate</text>
        <dbReference type="Rhea" id="RHEA:68076"/>
        <dbReference type="Rhea" id="RHEA-COMP:10463"/>
        <dbReference type="Rhea" id="RHEA-COMP:13936"/>
        <dbReference type="Rhea" id="RHEA-COMP:17355"/>
        <dbReference type="ChEBI" id="CHEBI:33019"/>
        <dbReference type="ChEBI" id="CHEBI:37565"/>
        <dbReference type="ChEBI" id="CHEBI:58115"/>
        <dbReference type="ChEBI" id="CHEBI:83062"/>
        <dbReference type="ChEBI" id="CHEBI:138284"/>
        <dbReference type="ChEBI" id="CHEBI:173118"/>
        <dbReference type="EC" id="6.5.1.8"/>
    </reaction>
</comment>
<dbReference type="AlphaFoldDB" id="Q8KET1"/>
<dbReference type="GO" id="GO:0042245">
    <property type="term" value="P:RNA repair"/>
    <property type="evidence" value="ECO:0007669"/>
    <property type="project" value="UniProtKB-KW"/>
</dbReference>
<feature type="binding site" evidence="11">
    <location>
        <position position="464"/>
    </location>
    <ligand>
        <name>GMP</name>
        <dbReference type="ChEBI" id="CHEBI:58115"/>
    </ligand>
</feature>
<comment type="cofactor">
    <cofactor evidence="12 13">
        <name>Mn(2+)</name>
        <dbReference type="ChEBI" id="CHEBI:29035"/>
    </cofactor>
    <text evidence="12 13">Binds 2 manganese ions per subunit.</text>
</comment>
<dbReference type="HOGENOM" id="CLU_022279_0_1_10"/>
<evidence type="ECO:0000256" key="10">
    <source>
        <dbReference type="PIRSR" id="PIRSR601233-1"/>
    </source>
</evidence>
<evidence type="ECO:0000256" key="3">
    <source>
        <dbReference type="ARBA" id="ARBA00022723"/>
    </source>
</evidence>
<feature type="binding site" evidence="12">
    <location>
        <position position="205"/>
    </location>
    <ligand>
        <name>Mn(2+)</name>
        <dbReference type="ChEBI" id="CHEBI:29035"/>
        <label>1</label>
    </ligand>
</feature>
<dbReference type="GO" id="GO:0046872">
    <property type="term" value="F:metal ion binding"/>
    <property type="evidence" value="ECO:0007669"/>
    <property type="project" value="UniProtKB-UniRule"/>
</dbReference>
<dbReference type="Gene3D" id="3.90.1860.10">
    <property type="entry name" value="tRNA-splicing ligase RtcB"/>
    <property type="match status" value="1"/>
</dbReference>
<evidence type="ECO:0000256" key="1">
    <source>
        <dbReference type="ARBA" id="ARBA00008071"/>
    </source>
</evidence>
<dbReference type="GO" id="GO:0006396">
    <property type="term" value="P:RNA processing"/>
    <property type="evidence" value="ECO:0007669"/>
    <property type="project" value="InterPro"/>
</dbReference>
<evidence type="ECO:0000256" key="9">
    <source>
        <dbReference type="ARBA" id="ARBA00049514"/>
    </source>
</evidence>
<comment type="catalytic activity">
    <reaction evidence="9">
        <text>a 3'-end 2',3'-cyclophospho-ribonucleotide-RNA + a 5'-end dephospho-ribonucleoside-RNA + GTP + H2O = a ribonucleotidyl-ribonucleotide-RNA + GMP + diphosphate + H(+)</text>
        <dbReference type="Rhea" id="RHEA:68080"/>
        <dbReference type="Rhea" id="RHEA-COMP:10464"/>
        <dbReference type="Rhea" id="RHEA-COMP:13936"/>
        <dbReference type="Rhea" id="RHEA-COMP:17355"/>
        <dbReference type="ChEBI" id="CHEBI:15377"/>
        <dbReference type="ChEBI" id="CHEBI:15378"/>
        <dbReference type="ChEBI" id="CHEBI:33019"/>
        <dbReference type="ChEBI" id="CHEBI:37565"/>
        <dbReference type="ChEBI" id="CHEBI:58115"/>
        <dbReference type="ChEBI" id="CHEBI:83064"/>
        <dbReference type="ChEBI" id="CHEBI:138284"/>
        <dbReference type="ChEBI" id="CHEBI:173118"/>
        <dbReference type="EC" id="6.5.1.8"/>
    </reaction>
</comment>
<dbReference type="GO" id="GO:0170057">
    <property type="term" value="F:RNA ligase (GTP) activity"/>
    <property type="evidence" value="ECO:0007669"/>
    <property type="project" value="UniProtKB-EC"/>
</dbReference>
<feature type="binding site" evidence="11">
    <location>
        <position position="369"/>
    </location>
    <ligand>
        <name>GMP</name>
        <dbReference type="ChEBI" id="CHEBI:58115"/>
    </ligand>
</feature>
<keyword evidence="7 12" id="KW-0464">Manganese</keyword>
<name>Q8KET1_CHLTE</name>
<dbReference type="RefSeq" id="WP_010932288.1">
    <property type="nucleotide sequence ID" value="NC_002932.3"/>
</dbReference>
<dbReference type="InterPro" id="IPR001233">
    <property type="entry name" value="RtcB"/>
</dbReference>
<dbReference type="SUPFAM" id="SSF103365">
    <property type="entry name" value="Hypothetical protein PH1602"/>
    <property type="match status" value="1"/>
</dbReference>
<proteinExistence type="inferred from homology"/>
<evidence type="ECO:0000256" key="4">
    <source>
        <dbReference type="ARBA" id="ARBA00022741"/>
    </source>
</evidence>
<dbReference type="eggNOG" id="COG1690">
    <property type="taxonomic scope" value="Bacteria"/>
</dbReference>
<evidence type="ECO:0000256" key="12">
    <source>
        <dbReference type="PIRSR" id="PIRSR601233-3"/>
    </source>
</evidence>
<dbReference type="Pfam" id="PF01139">
    <property type="entry name" value="RtcB"/>
    <property type="match status" value="1"/>
</dbReference>
<feature type="binding site" evidence="11">
    <location>
        <begin position="204"/>
        <end position="208"/>
    </location>
    <ligand>
        <name>GMP</name>
        <dbReference type="ChEBI" id="CHEBI:58115"/>
    </ligand>
</feature>
<dbReference type="FunFam" id="3.90.1860.10:FF:000001">
    <property type="entry name" value="tRNA-splicing ligase RtcB homolog"/>
    <property type="match status" value="1"/>
</dbReference>